<dbReference type="GO" id="GO:0005524">
    <property type="term" value="F:ATP binding"/>
    <property type="evidence" value="ECO:0007669"/>
    <property type="project" value="UniProtKB-UniRule"/>
</dbReference>
<reference evidence="6 7" key="1">
    <citation type="journal article" date="2013" name="Curr. Biol.">
        <title>Shared signatures of parasitism and phylogenomics unite Cryptomycota and microsporidia.</title>
        <authorList>
            <person name="James T.Y."/>
            <person name="Pelin A."/>
            <person name="Bonen L."/>
            <person name="Ahrendt S."/>
            <person name="Sain D."/>
            <person name="Corradi N."/>
            <person name="Stajich J.E."/>
        </authorList>
    </citation>
    <scope>NUCLEOTIDE SEQUENCE [LARGE SCALE GENOMIC DNA]</scope>
    <source>
        <strain evidence="6 7">CSF55</strain>
    </source>
</reference>
<dbReference type="PANTHER" id="PTHR48016:SF56">
    <property type="entry name" value="MAPKK KINASE"/>
    <property type="match status" value="1"/>
</dbReference>
<keyword evidence="7" id="KW-1185">Reference proteome</keyword>
<dbReference type="PANTHER" id="PTHR48016">
    <property type="entry name" value="MAP KINASE KINASE KINASE SSK2-RELATED-RELATED"/>
    <property type="match status" value="1"/>
</dbReference>
<feature type="binding site" evidence="5">
    <location>
        <position position="109"/>
    </location>
    <ligand>
        <name>ATP</name>
        <dbReference type="ChEBI" id="CHEBI:30616"/>
    </ligand>
</feature>
<proteinExistence type="predicted"/>
<dbReference type="EMBL" id="KE560993">
    <property type="protein sequence ID" value="EPZ34089.1"/>
    <property type="molecule type" value="Genomic_DNA"/>
</dbReference>
<dbReference type="AlphaFoldDB" id="A0A075AZZ4"/>
<sequence length="130" mass="14621">MRKDGNWKHMLIFSNDSIKLDIYLTASKYNKADDDFMIDSKLRPVNRPPSKLINSQLDSYFPGVVIDSDKLKNVGKPIKWIMGKQIGKGSFGDVYLGLNAENGTLMAVKTVDLSNDSCIQKTKTVLYKCL</sequence>
<accession>A0A075AZZ4</accession>
<evidence type="ECO:0000313" key="6">
    <source>
        <dbReference type="EMBL" id="EPZ34089.1"/>
    </source>
</evidence>
<dbReference type="Proteomes" id="UP000030755">
    <property type="component" value="Unassembled WGS sequence"/>
</dbReference>
<evidence type="ECO:0000256" key="1">
    <source>
        <dbReference type="ARBA" id="ARBA00022679"/>
    </source>
</evidence>
<dbReference type="SUPFAM" id="SSF56112">
    <property type="entry name" value="Protein kinase-like (PK-like)"/>
    <property type="match status" value="1"/>
</dbReference>
<name>A0A075AZZ4_ROZAC</name>
<evidence type="ECO:0000256" key="5">
    <source>
        <dbReference type="PROSITE-ProRule" id="PRU10141"/>
    </source>
</evidence>
<evidence type="ECO:0000256" key="4">
    <source>
        <dbReference type="ARBA" id="ARBA00022840"/>
    </source>
</evidence>
<dbReference type="HOGENOM" id="CLU_1939345_0_0_1"/>
<keyword evidence="2 5" id="KW-0547">Nucleotide-binding</keyword>
<dbReference type="OrthoDB" id="266718at2759"/>
<dbReference type="InterPro" id="IPR017441">
    <property type="entry name" value="Protein_kinase_ATP_BS"/>
</dbReference>
<dbReference type="GO" id="GO:0016301">
    <property type="term" value="F:kinase activity"/>
    <property type="evidence" value="ECO:0007669"/>
    <property type="project" value="UniProtKB-KW"/>
</dbReference>
<gene>
    <name evidence="6" type="ORF">O9G_003169</name>
</gene>
<dbReference type="GO" id="GO:0000165">
    <property type="term" value="P:MAPK cascade"/>
    <property type="evidence" value="ECO:0007669"/>
    <property type="project" value="UniProtKB-ARBA"/>
</dbReference>
<dbReference type="PROSITE" id="PS00107">
    <property type="entry name" value="PROTEIN_KINASE_ATP"/>
    <property type="match status" value="1"/>
</dbReference>
<evidence type="ECO:0000313" key="7">
    <source>
        <dbReference type="Proteomes" id="UP000030755"/>
    </source>
</evidence>
<dbReference type="InterPro" id="IPR050538">
    <property type="entry name" value="MAP_kinase_kinase_kinase"/>
</dbReference>
<protein>
    <submittedName>
        <fullName evidence="6">Protein kinase, ATP binding site domain-containing protein</fullName>
    </submittedName>
</protein>
<keyword evidence="4 5" id="KW-0067">ATP-binding</keyword>
<dbReference type="InterPro" id="IPR011009">
    <property type="entry name" value="Kinase-like_dom_sf"/>
</dbReference>
<keyword evidence="1" id="KW-0808">Transferase</keyword>
<dbReference type="STRING" id="988480.A0A075AZZ4"/>
<dbReference type="Gene3D" id="3.30.200.20">
    <property type="entry name" value="Phosphorylase Kinase, domain 1"/>
    <property type="match status" value="1"/>
</dbReference>
<evidence type="ECO:0000256" key="2">
    <source>
        <dbReference type="ARBA" id="ARBA00022741"/>
    </source>
</evidence>
<evidence type="ECO:0000256" key="3">
    <source>
        <dbReference type="ARBA" id="ARBA00022777"/>
    </source>
</evidence>
<keyword evidence="3 6" id="KW-0418">Kinase</keyword>
<organism evidence="6 7">
    <name type="scientific">Rozella allomycis (strain CSF55)</name>
    <dbReference type="NCBI Taxonomy" id="988480"/>
    <lineage>
        <taxon>Eukaryota</taxon>
        <taxon>Fungi</taxon>
        <taxon>Fungi incertae sedis</taxon>
        <taxon>Cryptomycota</taxon>
        <taxon>Cryptomycota incertae sedis</taxon>
        <taxon>Rozella</taxon>
    </lineage>
</organism>